<dbReference type="SMART" id="SM00448">
    <property type="entry name" value="REC"/>
    <property type="match status" value="1"/>
</dbReference>
<name>A0A3E0U4L9_9GAMM</name>
<dbReference type="GO" id="GO:0032993">
    <property type="term" value="C:protein-DNA complex"/>
    <property type="evidence" value="ECO:0007669"/>
    <property type="project" value="TreeGrafter"/>
</dbReference>
<keyword evidence="9" id="KW-1185">Reference proteome</keyword>
<keyword evidence="5" id="KW-0804">Transcription</keyword>
<dbReference type="Gene3D" id="3.40.50.2300">
    <property type="match status" value="1"/>
</dbReference>
<comment type="caution">
    <text evidence="8">The sequence shown here is derived from an EMBL/GenBank/DDBJ whole genome shotgun (WGS) entry which is preliminary data.</text>
</comment>
<evidence type="ECO:0000256" key="6">
    <source>
        <dbReference type="PROSITE-ProRule" id="PRU00169"/>
    </source>
</evidence>
<keyword evidence="3" id="KW-0805">Transcription regulation</keyword>
<dbReference type="InterPro" id="IPR011006">
    <property type="entry name" value="CheY-like_superfamily"/>
</dbReference>
<keyword evidence="1 6" id="KW-0597">Phosphoprotein</keyword>
<evidence type="ECO:0000313" key="9">
    <source>
        <dbReference type="Proteomes" id="UP000256899"/>
    </source>
</evidence>
<dbReference type="PANTHER" id="PTHR48111:SF1">
    <property type="entry name" value="TWO-COMPONENT RESPONSE REGULATOR ORR33"/>
    <property type="match status" value="1"/>
</dbReference>
<evidence type="ECO:0000256" key="4">
    <source>
        <dbReference type="ARBA" id="ARBA00023125"/>
    </source>
</evidence>
<evidence type="ECO:0000313" key="8">
    <source>
        <dbReference type="EMBL" id="REL30922.1"/>
    </source>
</evidence>
<organism evidence="8 9">
    <name type="scientific">Thalassotalea euphylliae</name>
    <dbReference type="NCBI Taxonomy" id="1655234"/>
    <lineage>
        <taxon>Bacteria</taxon>
        <taxon>Pseudomonadati</taxon>
        <taxon>Pseudomonadota</taxon>
        <taxon>Gammaproteobacteria</taxon>
        <taxon>Alteromonadales</taxon>
        <taxon>Colwelliaceae</taxon>
        <taxon>Thalassotalea</taxon>
    </lineage>
</organism>
<dbReference type="GO" id="GO:0000976">
    <property type="term" value="F:transcription cis-regulatory region binding"/>
    <property type="evidence" value="ECO:0007669"/>
    <property type="project" value="TreeGrafter"/>
</dbReference>
<gene>
    <name evidence="8" type="ORF">DXX94_09430</name>
</gene>
<dbReference type="SUPFAM" id="SSF52172">
    <property type="entry name" value="CheY-like"/>
    <property type="match status" value="1"/>
</dbReference>
<reference evidence="9" key="1">
    <citation type="submission" date="2018-08" db="EMBL/GenBank/DDBJ databases">
        <title>Thalassotalea euphylliae genome.</title>
        <authorList>
            <person name="Summers S."/>
            <person name="Rice S.A."/>
            <person name="Freckelton M.L."/>
            <person name="Nedved B.T."/>
            <person name="Hadfield M.G."/>
        </authorList>
    </citation>
    <scope>NUCLEOTIDE SEQUENCE [LARGE SCALE GENOMIC DNA]</scope>
    <source>
        <strain evidence="9">H3</strain>
    </source>
</reference>
<accession>A0A3E0U4L9</accession>
<dbReference type="InterPro" id="IPR001789">
    <property type="entry name" value="Sig_transdc_resp-reg_receiver"/>
</dbReference>
<dbReference type="PANTHER" id="PTHR48111">
    <property type="entry name" value="REGULATOR OF RPOS"/>
    <property type="match status" value="1"/>
</dbReference>
<dbReference type="InterPro" id="IPR039420">
    <property type="entry name" value="WalR-like"/>
</dbReference>
<evidence type="ECO:0000256" key="3">
    <source>
        <dbReference type="ARBA" id="ARBA00023015"/>
    </source>
</evidence>
<evidence type="ECO:0000256" key="1">
    <source>
        <dbReference type="ARBA" id="ARBA00022553"/>
    </source>
</evidence>
<dbReference type="RefSeq" id="WP_116015435.1">
    <property type="nucleotide sequence ID" value="NZ_QUOT01000001.1"/>
</dbReference>
<dbReference type="PROSITE" id="PS50110">
    <property type="entry name" value="RESPONSE_REGULATORY"/>
    <property type="match status" value="1"/>
</dbReference>
<dbReference type="Proteomes" id="UP000256899">
    <property type="component" value="Unassembled WGS sequence"/>
</dbReference>
<feature type="domain" description="Response regulatory" evidence="7">
    <location>
        <begin position="2"/>
        <end position="116"/>
    </location>
</feature>
<dbReference type="GO" id="GO:0000156">
    <property type="term" value="F:phosphorelay response regulator activity"/>
    <property type="evidence" value="ECO:0007669"/>
    <property type="project" value="TreeGrafter"/>
</dbReference>
<feature type="modified residue" description="4-aspartylphosphate" evidence="6">
    <location>
        <position position="51"/>
    </location>
</feature>
<dbReference type="InterPro" id="IPR002197">
    <property type="entry name" value="HTH_Fis"/>
</dbReference>
<keyword evidence="2" id="KW-0902">Two-component regulatory system</keyword>
<protein>
    <submittedName>
        <fullName evidence="8">Response regulator</fullName>
    </submittedName>
</protein>
<evidence type="ECO:0000256" key="5">
    <source>
        <dbReference type="ARBA" id="ARBA00023163"/>
    </source>
</evidence>
<dbReference type="Gene3D" id="1.10.10.60">
    <property type="entry name" value="Homeodomain-like"/>
    <property type="match status" value="1"/>
</dbReference>
<sequence length="178" mass="19758">MKLLLLEDDVAFAGVLARQLTRKGFEVEHIDQLDALLPTCQRWQPDAVVLDMNLGSESSLPMITQVRAALPNSKIILVTGYASIATTVTAIKSGADDYLPKPIELSSLLAVLGLMNDQLCLDNLPNPAQTLTSPERIEWEYIQRVLQENQGNVSATARQLNMHRRTLQRKLVKKPVNS</sequence>
<proteinExistence type="predicted"/>
<dbReference type="GO" id="GO:0005829">
    <property type="term" value="C:cytosol"/>
    <property type="evidence" value="ECO:0007669"/>
    <property type="project" value="TreeGrafter"/>
</dbReference>
<dbReference type="GO" id="GO:0006355">
    <property type="term" value="P:regulation of DNA-templated transcription"/>
    <property type="evidence" value="ECO:0007669"/>
    <property type="project" value="TreeGrafter"/>
</dbReference>
<evidence type="ECO:0000259" key="7">
    <source>
        <dbReference type="PROSITE" id="PS50110"/>
    </source>
</evidence>
<dbReference type="AlphaFoldDB" id="A0A3E0U4L9"/>
<dbReference type="PRINTS" id="PR01590">
    <property type="entry name" value="HTHFIS"/>
</dbReference>
<dbReference type="Pfam" id="PF00072">
    <property type="entry name" value="Response_reg"/>
    <property type="match status" value="1"/>
</dbReference>
<dbReference type="EMBL" id="QUOT01000001">
    <property type="protein sequence ID" value="REL30922.1"/>
    <property type="molecule type" value="Genomic_DNA"/>
</dbReference>
<keyword evidence="4" id="KW-0238">DNA-binding</keyword>
<dbReference type="Pfam" id="PF02954">
    <property type="entry name" value="HTH_8"/>
    <property type="match status" value="1"/>
</dbReference>
<evidence type="ECO:0000256" key="2">
    <source>
        <dbReference type="ARBA" id="ARBA00023012"/>
    </source>
</evidence>